<feature type="domain" description="HTTM-like" evidence="7">
    <location>
        <begin position="238"/>
        <end position="529"/>
    </location>
</feature>
<keyword evidence="9" id="KW-1185">Reference proteome</keyword>
<dbReference type="SMART" id="SM00752">
    <property type="entry name" value="HTTM"/>
    <property type="match status" value="1"/>
</dbReference>
<dbReference type="InterPro" id="IPR011020">
    <property type="entry name" value="HTTM-like"/>
</dbReference>
<feature type="transmembrane region" description="Helical" evidence="6">
    <location>
        <begin position="462"/>
        <end position="486"/>
    </location>
</feature>
<feature type="transmembrane region" description="Helical" evidence="6">
    <location>
        <begin position="345"/>
        <end position="366"/>
    </location>
</feature>
<keyword evidence="2 6" id="KW-0812">Transmembrane</keyword>
<name>A0A6M5YTK7_9BACT</name>
<evidence type="ECO:0000256" key="2">
    <source>
        <dbReference type="ARBA" id="ARBA00022692"/>
    </source>
</evidence>
<evidence type="ECO:0000259" key="7">
    <source>
        <dbReference type="SMART" id="SM00752"/>
    </source>
</evidence>
<keyword evidence="4 6" id="KW-0472">Membrane</keyword>
<sequence length="654" mass="72327">MAADILPDTAPEPVYRSAWQRWVAFWFPAADPTTLGFVRISTGLLVLYIHLAYSVDLQQFFGKQGWYSAAFVERERHEYPSVTSPLWDWDLQSVVPARLPDPPHRRQAVVAFIRSLPADEAQRRSALRFLDRVAQYDSKAAKYMNADTAFLALQWLLAMGPAEDVRDRYLDVLVAGPSENVSRDAAYYANNTPAVLLGFAPSERQLVADEVRALWPVLPADPVARKYLLEHLIEVTPEVRRSFVDFLLTLPANADERATRIDYLNRWNQEPERAVRTGNTIFSVWFHVTDPTQMAVIHVAVLGAIVLFTLGLFTRVTSVLVWIAVVGYIHRTQQVLFGMDTMMNILLFYLMIGNCGAALSLDRLIARYRAARASLRRTGALDAPTRAFLACPPPSKSAGFALRLIHVHFCFIYMAAGLSKLKGGAWWDGRATWDVLANPEFTLLQYEWYEQALRRFVEIKPLYHLMISGGAWSTLFIEIAGPFLLWTRLRWLIVLLASAMHAGIAVLMGLNLFELLMMVMLVAFLPDGVIRDRFRGAGELVKRTFAFSPASAPSARAAALVIAVDTDGQVELVGESALKSPAVSGPDGAKLTGPAGVTALFRSVRLLSAVSFVLWVPGVKGALARWLFPSPPAPPAPTPPPVAAPKPPAPAAAS</sequence>
<reference evidence="9" key="1">
    <citation type="submission" date="2020-05" db="EMBL/GenBank/DDBJ databases">
        <title>Frigoriglobus tundricola gen. nov., sp. nov., a psychrotolerant cellulolytic planctomycete of the family Gemmataceae with two divergent copies of 16S rRNA gene.</title>
        <authorList>
            <person name="Kulichevskaya I.S."/>
            <person name="Ivanova A.A."/>
            <person name="Naumoff D.G."/>
            <person name="Beletsky A.V."/>
            <person name="Rijpstra W.I.C."/>
            <person name="Sinninghe Damste J.S."/>
            <person name="Mardanov A.V."/>
            <person name="Ravin N.V."/>
            <person name="Dedysh S.N."/>
        </authorList>
    </citation>
    <scope>NUCLEOTIDE SEQUENCE [LARGE SCALE GENOMIC DNA]</scope>
    <source>
        <strain evidence="9">PL17</strain>
    </source>
</reference>
<protein>
    <recommendedName>
        <fullName evidence="7">HTTM-like domain-containing protein</fullName>
    </recommendedName>
</protein>
<dbReference type="InterPro" id="IPR052964">
    <property type="entry name" value="Sporulation_signal_mat"/>
</dbReference>
<evidence type="ECO:0000256" key="4">
    <source>
        <dbReference type="ARBA" id="ARBA00023136"/>
    </source>
</evidence>
<evidence type="ECO:0000256" key="6">
    <source>
        <dbReference type="SAM" id="Phobius"/>
    </source>
</evidence>
<feature type="transmembrane region" description="Helical" evidence="6">
    <location>
        <begin position="299"/>
        <end position="325"/>
    </location>
</feature>
<feature type="transmembrane region" description="Helical" evidence="6">
    <location>
        <begin position="492"/>
        <end position="525"/>
    </location>
</feature>
<dbReference type="Proteomes" id="UP000503447">
    <property type="component" value="Chromosome"/>
</dbReference>
<comment type="subcellular location">
    <subcellularLocation>
        <location evidence="1">Endomembrane system</location>
        <topology evidence="1">Multi-pass membrane protein</topology>
    </subcellularLocation>
</comment>
<dbReference type="RefSeq" id="WP_171468870.1">
    <property type="nucleotide sequence ID" value="NZ_CP053452.2"/>
</dbReference>
<dbReference type="EMBL" id="CP053452">
    <property type="protein sequence ID" value="QJW97405.1"/>
    <property type="molecule type" value="Genomic_DNA"/>
</dbReference>
<accession>A0A6M5YTK7</accession>
<dbReference type="PANTHER" id="PTHR39535">
    <property type="entry name" value="SPORULATION-DELAYING PROTEIN SDPB"/>
    <property type="match status" value="1"/>
</dbReference>
<gene>
    <name evidence="8" type="ORF">FTUN_4979</name>
</gene>
<proteinExistence type="predicted"/>
<organism evidence="8 9">
    <name type="scientific">Frigoriglobus tundricola</name>
    <dbReference type="NCBI Taxonomy" id="2774151"/>
    <lineage>
        <taxon>Bacteria</taxon>
        <taxon>Pseudomonadati</taxon>
        <taxon>Planctomycetota</taxon>
        <taxon>Planctomycetia</taxon>
        <taxon>Gemmatales</taxon>
        <taxon>Gemmataceae</taxon>
        <taxon>Frigoriglobus</taxon>
    </lineage>
</organism>
<feature type="region of interest" description="Disordered" evidence="5">
    <location>
        <begin position="630"/>
        <end position="654"/>
    </location>
</feature>
<evidence type="ECO:0000256" key="5">
    <source>
        <dbReference type="SAM" id="MobiDB-lite"/>
    </source>
</evidence>
<evidence type="ECO:0000256" key="1">
    <source>
        <dbReference type="ARBA" id="ARBA00004127"/>
    </source>
</evidence>
<evidence type="ECO:0000256" key="3">
    <source>
        <dbReference type="ARBA" id="ARBA00022989"/>
    </source>
</evidence>
<evidence type="ECO:0000313" key="8">
    <source>
        <dbReference type="EMBL" id="QJW97405.1"/>
    </source>
</evidence>
<dbReference type="KEGG" id="ftj:FTUN_4979"/>
<dbReference type="PANTHER" id="PTHR39535:SF2">
    <property type="entry name" value="HTTM DOMAIN-CONTAINING PROTEIN"/>
    <property type="match status" value="1"/>
</dbReference>
<evidence type="ECO:0000313" key="9">
    <source>
        <dbReference type="Proteomes" id="UP000503447"/>
    </source>
</evidence>
<keyword evidence="3 6" id="KW-1133">Transmembrane helix</keyword>
<dbReference type="GO" id="GO:0012505">
    <property type="term" value="C:endomembrane system"/>
    <property type="evidence" value="ECO:0007669"/>
    <property type="project" value="UniProtKB-SubCell"/>
</dbReference>
<dbReference type="AlphaFoldDB" id="A0A6M5YTK7"/>
<feature type="transmembrane region" description="Helical" evidence="6">
    <location>
        <begin position="36"/>
        <end position="55"/>
    </location>
</feature>